<dbReference type="InterPro" id="IPR029058">
    <property type="entry name" value="AB_hydrolase_fold"/>
</dbReference>
<dbReference type="STRING" id="490622.A0A395P0I0"/>
<gene>
    <name evidence="2" type="ORF">TARUN_410</name>
</gene>
<organism evidence="2 3">
    <name type="scientific">Trichoderma arundinaceum</name>
    <dbReference type="NCBI Taxonomy" id="490622"/>
    <lineage>
        <taxon>Eukaryota</taxon>
        <taxon>Fungi</taxon>
        <taxon>Dikarya</taxon>
        <taxon>Ascomycota</taxon>
        <taxon>Pezizomycotina</taxon>
        <taxon>Sordariomycetes</taxon>
        <taxon>Hypocreomycetidae</taxon>
        <taxon>Hypocreales</taxon>
        <taxon>Hypocreaceae</taxon>
        <taxon>Trichoderma</taxon>
    </lineage>
</organism>
<dbReference type="OrthoDB" id="10253869at2759"/>
<comment type="caution">
    <text evidence="2">The sequence shown here is derived from an EMBL/GenBank/DDBJ whole genome shotgun (WGS) entry which is preliminary data.</text>
</comment>
<feature type="region of interest" description="Disordered" evidence="1">
    <location>
        <begin position="177"/>
        <end position="198"/>
    </location>
</feature>
<keyword evidence="3" id="KW-1185">Reference proteome</keyword>
<dbReference type="Proteomes" id="UP000266272">
    <property type="component" value="Unassembled WGS sequence"/>
</dbReference>
<name>A0A395P0I0_TRIAR</name>
<sequence length="319" mass="36244">MRGANPELIQPEDWARPNQPTYNTPVFLIHDGGGTTFAYHCLEILGRYIYGIHNPYFYTGEVFEGGLPEMAHVYARWIRETVLEEGFPARRRNRDGSTSIMLGGWSLGGLLSMEIARQLADDNVVRVVGILMIDSVYPGKSLSLGSIPLVPTSGPPVRRRISEAKIPEVKIREIKLDDDVSSEDDSSSDDASTEGDGLTKNQILSKRCMAEAVRMVRQWRLPEWTGMLYNRRPRVVLLRAKNYVPTKEGRVVGLDLNRDDRMLGWGDYDEEMFSDVFDVEGHHFDMFAFDRIDGISRSIKKGLDRLEECSQMMMFGEGW</sequence>
<dbReference type="AlphaFoldDB" id="A0A395P0I0"/>
<reference evidence="2 3" key="1">
    <citation type="journal article" date="2018" name="PLoS Pathog.">
        <title>Evolution of structural diversity of trichothecenes, a family of toxins produced by plant pathogenic and entomopathogenic fungi.</title>
        <authorList>
            <person name="Proctor R.H."/>
            <person name="McCormick S.P."/>
            <person name="Kim H.S."/>
            <person name="Cardoza R.E."/>
            <person name="Stanley A.M."/>
            <person name="Lindo L."/>
            <person name="Kelly A."/>
            <person name="Brown D.W."/>
            <person name="Lee T."/>
            <person name="Vaughan M.M."/>
            <person name="Alexander N.J."/>
            <person name="Busman M."/>
            <person name="Gutierrez S."/>
        </authorList>
    </citation>
    <scope>NUCLEOTIDE SEQUENCE [LARGE SCALE GENOMIC DNA]</scope>
    <source>
        <strain evidence="2 3">IBT 40837</strain>
    </source>
</reference>
<protein>
    <submittedName>
        <fullName evidence="2">Uncharacterized protein</fullName>
    </submittedName>
</protein>
<proteinExistence type="predicted"/>
<dbReference type="EMBL" id="PXOA01000026">
    <property type="protein sequence ID" value="RFU81819.1"/>
    <property type="molecule type" value="Genomic_DNA"/>
</dbReference>
<accession>A0A395P0I0</accession>
<evidence type="ECO:0000256" key="1">
    <source>
        <dbReference type="SAM" id="MobiDB-lite"/>
    </source>
</evidence>
<dbReference type="Gene3D" id="3.40.50.1820">
    <property type="entry name" value="alpha/beta hydrolase"/>
    <property type="match status" value="1"/>
</dbReference>
<evidence type="ECO:0000313" key="2">
    <source>
        <dbReference type="EMBL" id="RFU81819.1"/>
    </source>
</evidence>
<feature type="compositionally biased region" description="Acidic residues" evidence="1">
    <location>
        <begin position="179"/>
        <end position="193"/>
    </location>
</feature>
<dbReference type="SUPFAM" id="SSF53474">
    <property type="entry name" value="alpha/beta-Hydrolases"/>
    <property type="match status" value="1"/>
</dbReference>
<evidence type="ECO:0000313" key="3">
    <source>
        <dbReference type="Proteomes" id="UP000266272"/>
    </source>
</evidence>